<evidence type="ECO:0000256" key="1">
    <source>
        <dbReference type="ARBA" id="ARBA00007584"/>
    </source>
</evidence>
<comment type="similarity">
    <text evidence="1">Belongs to the OPA3 family.</text>
</comment>
<dbReference type="GO" id="GO:0019216">
    <property type="term" value="P:regulation of lipid metabolic process"/>
    <property type="evidence" value="ECO:0007669"/>
    <property type="project" value="TreeGrafter"/>
</dbReference>
<dbReference type="Pfam" id="PF07047">
    <property type="entry name" value="OPA3"/>
    <property type="match status" value="1"/>
</dbReference>
<comment type="caution">
    <text evidence="4">The sequence shown here is derived from an EMBL/GenBank/DDBJ whole genome shotgun (WGS) entry which is preliminary data.</text>
</comment>
<dbReference type="InterPro" id="IPR010754">
    <property type="entry name" value="OPA3-like"/>
</dbReference>
<accession>A0A8T9CC52</accession>
<evidence type="ECO:0000256" key="2">
    <source>
        <dbReference type="ARBA" id="ARBA00023054"/>
    </source>
</evidence>
<proteinExistence type="inferred from homology"/>
<dbReference type="OrthoDB" id="2129069at2759"/>
<evidence type="ECO:0000256" key="3">
    <source>
        <dbReference type="SAM" id="Coils"/>
    </source>
</evidence>
<protein>
    <recommendedName>
        <fullName evidence="6">OPA3-like protein</fullName>
    </recommendedName>
</protein>
<name>A0A8T9CC52_9HELO</name>
<dbReference type="Proteomes" id="UP000469558">
    <property type="component" value="Unassembled WGS sequence"/>
</dbReference>
<feature type="coiled-coil region" evidence="3">
    <location>
        <begin position="152"/>
        <end position="200"/>
    </location>
</feature>
<gene>
    <name evidence="4" type="ORF">LSUE1_G000994</name>
</gene>
<dbReference type="PANTHER" id="PTHR12499">
    <property type="entry name" value="OPTIC ATROPHY 3 PROTEIN OPA3"/>
    <property type="match status" value="1"/>
</dbReference>
<reference evidence="4 5" key="1">
    <citation type="submission" date="2018-05" db="EMBL/GenBank/DDBJ databases">
        <title>Genome sequencing and assembly of the regulated plant pathogen Lachnellula willkommii and related sister species for the development of diagnostic species identification markers.</title>
        <authorList>
            <person name="Giroux E."/>
            <person name="Bilodeau G."/>
        </authorList>
    </citation>
    <scope>NUCLEOTIDE SEQUENCE [LARGE SCALE GENOMIC DNA]</scope>
    <source>
        <strain evidence="4 5">CBS 268.59</strain>
    </source>
</reference>
<keyword evidence="2 3" id="KW-0175">Coiled coil</keyword>
<keyword evidence="5" id="KW-1185">Reference proteome</keyword>
<evidence type="ECO:0000313" key="5">
    <source>
        <dbReference type="Proteomes" id="UP000469558"/>
    </source>
</evidence>
<dbReference type="EMBL" id="QGMK01000201">
    <property type="protein sequence ID" value="TVY83349.1"/>
    <property type="molecule type" value="Genomic_DNA"/>
</dbReference>
<sequence length="425" mass="48908">MVPLPLFKFAALFVRHISKYGANWIKDQAHDHPKFRTIAARYGQTMHQVNMRMAVTLLKDKAAEKRAKEKAEAPTVKTEEQMRADEAKAKFDKKEAPKSIWRRKFRPLPENKAVDLFADVIGDSFILLVATSLILYEYIRAKGKPDPHAEKLAVLHEKMKELDQRENELENAEKERQIRVETLEQAVEEMRKASHKQKRRPVMFCTSLRKRSEWATLPAELLAAKQSKWKESSLETHDLAIPVPSKDDYQDWFRLLLLSSTDLQTLDPTMARIERLYHQTGGRQVGIVFLLQENISKGNATIAYMNLQSNLLSSSFEMPIIPLFSLQTLQDTLFKFQRQLIATRREKVVPRIKPATSLLPFCSLNPPIPEHPRNLLSDVFQSIGDLAQAATSRDGQAYIRNLISEPESAVAEDALRFWEQEYMTN</sequence>
<evidence type="ECO:0000313" key="4">
    <source>
        <dbReference type="EMBL" id="TVY83349.1"/>
    </source>
</evidence>
<dbReference type="AlphaFoldDB" id="A0A8T9CC52"/>
<dbReference type="PANTHER" id="PTHR12499:SF0">
    <property type="entry name" value="OPTIC ATROPHY 3 PROTEIN"/>
    <property type="match status" value="1"/>
</dbReference>
<organism evidence="4 5">
    <name type="scientific">Lachnellula suecica</name>
    <dbReference type="NCBI Taxonomy" id="602035"/>
    <lineage>
        <taxon>Eukaryota</taxon>
        <taxon>Fungi</taxon>
        <taxon>Dikarya</taxon>
        <taxon>Ascomycota</taxon>
        <taxon>Pezizomycotina</taxon>
        <taxon>Leotiomycetes</taxon>
        <taxon>Helotiales</taxon>
        <taxon>Lachnaceae</taxon>
        <taxon>Lachnellula</taxon>
    </lineage>
</organism>
<evidence type="ECO:0008006" key="6">
    <source>
        <dbReference type="Google" id="ProtNLM"/>
    </source>
</evidence>
<dbReference type="GO" id="GO:0005739">
    <property type="term" value="C:mitochondrion"/>
    <property type="evidence" value="ECO:0007669"/>
    <property type="project" value="TreeGrafter"/>
</dbReference>